<accession>A0AAN8NRA0</accession>
<sequence length="82" mass="9731">MAGTQPKNLECLRERNQKNRPKQRKCQNEKWVYTLEDDGFCEKVIFRKFGYIAELRGTSGMIEREAERVRTLQPLFLMGDPH</sequence>
<dbReference type="EMBL" id="JAWJWE010000040">
    <property type="protein sequence ID" value="KAK6619479.1"/>
    <property type="molecule type" value="Genomic_DNA"/>
</dbReference>
<evidence type="ECO:0000313" key="3">
    <source>
        <dbReference type="Proteomes" id="UP001372834"/>
    </source>
</evidence>
<feature type="region of interest" description="Disordered" evidence="1">
    <location>
        <begin position="1"/>
        <end position="23"/>
    </location>
</feature>
<evidence type="ECO:0000256" key="1">
    <source>
        <dbReference type="SAM" id="MobiDB-lite"/>
    </source>
</evidence>
<dbReference type="AlphaFoldDB" id="A0AAN8NRA0"/>
<organism evidence="2 3">
    <name type="scientific">Polyplax serrata</name>
    <name type="common">Common mouse louse</name>
    <dbReference type="NCBI Taxonomy" id="468196"/>
    <lineage>
        <taxon>Eukaryota</taxon>
        <taxon>Metazoa</taxon>
        <taxon>Ecdysozoa</taxon>
        <taxon>Arthropoda</taxon>
        <taxon>Hexapoda</taxon>
        <taxon>Insecta</taxon>
        <taxon>Pterygota</taxon>
        <taxon>Neoptera</taxon>
        <taxon>Paraneoptera</taxon>
        <taxon>Psocodea</taxon>
        <taxon>Troctomorpha</taxon>
        <taxon>Phthiraptera</taxon>
        <taxon>Anoplura</taxon>
        <taxon>Polyplacidae</taxon>
        <taxon>Polyplax</taxon>
    </lineage>
</organism>
<proteinExistence type="predicted"/>
<reference evidence="2 3" key="1">
    <citation type="submission" date="2023-10" db="EMBL/GenBank/DDBJ databases">
        <title>Genomes of two closely related lineages of the louse Polyplax serrata with different host specificities.</title>
        <authorList>
            <person name="Martinu J."/>
            <person name="Tarabai H."/>
            <person name="Stefka J."/>
            <person name="Hypsa V."/>
        </authorList>
    </citation>
    <scope>NUCLEOTIDE SEQUENCE [LARGE SCALE GENOMIC DNA]</scope>
    <source>
        <strain evidence="2">HR10_N</strain>
    </source>
</reference>
<evidence type="ECO:0000313" key="2">
    <source>
        <dbReference type="EMBL" id="KAK6619479.1"/>
    </source>
</evidence>
<protein>
    <submittedName>
        <fullName evidence="2">Uncharacterized protein</fullName>
    </submittedName>
</protein>
<dbReference type="Proteomes" id="UP001372834">
    <property type="component" value="Unassembled WGS sequence"/>
</dbReference>
<name>A0AAN8NRA0_POLSC</name>
<comment type="caution">
    <text evidence="2">The sequence shown here is derived from an EMBL/GenBank/DDBJ whole genome shotgun (WGS) entry which is preliminary data.</text>
</comment>
<gene>
    <name evidence="2" type="ORF">RUM43_012236</name>
</gene>